<gene>
    <name evidence="1" type="ORF">MSG28_013047</name>
</gene>
<reference evidence="1 2" key="1">
    <citation type="journal article" date="2022" name="Genome Biol. Evol.">
        <title>The Spruce Budworm Genome: Reconstructing the Evolutionary History of Antifreeze Proteins.</title>
        <authorList>
            <person name="Beliveau C."/>
            <person name="Gagne P."/>
            <person name="Picq S."/>
            <person name="Vernygora O."/>
            <person name="Keeling C.I."/>
            <person name="Pinkney K."/>
            <person name="Doucet D."/>
            <person name="Wen F."/>
            <person name="Johnston J.S."/>
            <person name="Maaroufi H."/>
            <person name="Boyle B."/>
            <person name="Laroche J."/>
            <person name="Dewar K."/>
            <person name="Juretic N."/>
            <person name="Blackburn G."/>
            <person name="Nisole A."/>
            <person name="Brunet B."/>
            <person name="Brandao M."/>
            <person name="Lumley L."/>
            <person name="Duan J."/>
            <person name="Quan G."/>
            <person name="Lucarotti C.J."/>
            <person name="Roe A.D."/>
            <person name="Sperling F.A.H."/>
            <person name="Levesque R.C."/>
            <person name="Cusson M."/>
        </authorList>
    </citation>
    <scope>NUCLEOTIDE SEQUENCE [LARGE SCALE GENOMIC DNA]</scope>
    <source>
        <strain evidence="1">Glfc:IPQL:Cfum</strain>
    </source>
</reference>
<dbReference type="EMBL" id="CM046123">
    <property type="protein sequence ID" value="KAI8439201.1"/>
    <property type="molecule type" value="Genomic_DNA"/>
</dbReference>
<accession>A0ACC0KT02</accession>
<evidence type="ECO:0000313" key="2">
    <source>
        <dbReference type="Proteomes" id="UP001064048"/>
    </source>
</evidence>
<name>A0ACC0KT02_CHOFU</name>
<organism evidence="1 2">
    <name type="scientific">Choristoneura fumiferana</name>
    <name type="common">Spruce budworm moth</name>
    <name type="synonym">Archips fumiferana</name>
    <dbReference type="NCBI Taxonomy" id="7141"/>
    <lineage>
        <taxon>Eukaryota</taxon>
        <taxon>Metazoa</taxon>
        <taxon>Ecdysozoa</taxon>
        <taxon>Arthropoda</taxon>
        <taxon>Hexapoda</taxon>
        <taxon>Insecta</taxon>
        <taxon>Pterygota</taxon>
        <taxon>Neoptera</taxon>
        <taxon>Endopterygota</taxon>
        <taxon>Lepidoptera</taxon>
        <taxon>Glossata</taxon>
        <taxon>Ditrysia</taxon>
        <taxon>Tortricoidea</taxon>
        <taxon>Tortricidae</taxon>
        <taxon>Tortricinae</taxon>
        <taxon>Choristoneura</taxon>
    </lineage>
</organism>
<protein>
    <submittedName>
        <fullName evidence="1">Uncharacterized protein</fullName>
    </submittedName>
</protein>
<proteinExistence type="predicted"/>
<sequence>MNRASSINTIDLDVDTIDVSEYPVPHYGDKPRADAYDKTLCQDNKDFTNFLNRCLMLEQSFEMEKIIGKILLPAYVCADDEYKKSEKFTKVIKKALQRLIDEPRKKYSHISDITDTLKFHVKKLPKKRVDFVTLSTNSVLGKTNRKNRKIILDSQNAKKSKKPKLDVIAVESEDDDDLIPVDDTESNTVGDDLMVVDDTGKVTVKNDLITVGDSAKKIYDDNLVAAHDIAKKLFGEVAGYSKVNNMEVDCGLIDVDQNTNETKVVNKVATIKPKKTNNSDTKIKNKKDKLKLKKSKYKPAITFESDDESYKKILVKMKDNNSKDNAAPNGTLQIENISNNNMPIEILDSQNINLQEEMQFYNNERNTVVNVDTNKFEHNKDTHHDKENLDKNENLCDSNNKLLVPRMEIILEEEKTPKKLDDTKRFERIKGIETEILKYKKKIADLELAEVTEDSSVSAYIRCDRLQAHIVKLYKELCSLNDAEPVKGRKVRLKHVAEGLPQGPVLRLEKFLNKQADEDGVAPFPDYADVVRCVEKSNLKDGLGWSKAKVHKEAQALFEYCGRALQKRRQRREWKDLRSQLSREEFEADPAASDPELAAKLELNRQLALKKEAEVLENAEEELHGIVRFSRMEATSDKVSVQHNDNKTQNRDSDSSSNDKLEQVELENPYIKPESGPKYQIKEDIGEPVIRIKEEPYEVPVYFALDHSIAIEISDSDSSEDSCVE</sequence>
<dbReference type="Proteomes" id="UP001064048">
    <property type="component" value="Chromosome 23"/>
</dbReference>
<keyword evidence="2" id="KW-1185">Reference proteome</keyword>
<comment type="caution">
    <text evidence="1">The sequence shown here is derived from an EMBL/GenBank/DDBJ whole genome shotgun (WGS) entry which is preliminary data.</text>
</comment>
<evidence type="ECO:0000313" key="1">
    <source>
        <dbReference type="EMBL" id="KAI8439201.1"/>
    </source>
</evidence>